<dbReference type="Pfam" id="PF00440">
    <property type="entry name" value="TetR_N"/>
    <property type="match status" value="1"/>
</dbReference>
<proteinExistence type="predicted"/>
<dbReference type="SUPFAM" id="SSF46689">
    <property type="entry name" value="Homeodomain-like"/>
    <property type="match status" value="1"/>
</dbReference>
<accession>A0ABX2V5N5</accession>
<gene>
    <name evidence="4" type="ORF">A3783_13840</name>
</gene>
<evidence type="ECO:0000256" key="2">
    <source>
        <dbReference type="PROSITE-ProRule" id="PRU00335"/>
    </source>
</evidence>
<dbReference type="Gene3D" id="1.10.357.10">
    <property type="entry name" value="Tetracycline Repressor, domain 2"/>
    <property type="match status" value="1"/>
</dbReference>
<dbReference type="PANTHER" id="PTHR43479:SF7">
    <property type="entry name" value="TETR-FAMILY TRANSCRIPTIONAL REGULATOR"/>
    <property type="match status" value="1"/>
</dbReference>
<dbReference type="InterPro" id="IPR039532">
    <property type="entry name" value="TetR_C_Firmicutes"/>
</dbReference>
<evidence type="ECO:0000256" key="1">
    <source>
        <dbReference type="ARBA" id="ARBA00023125"/>
    </source>
</evidence>
<keyword evidence="5" id="KW-1185">Reference proteome</keyword>
<dbReference type="PANTHER" id="PTHR43479">
    <property type="entry name" value="ACREF/ENVCD OPERON REPRESSOR-RELATED"/>
    <property type="match status" value="1"/>
</dbReference>
<dbReference type="EMBL" id="LVVL01000017">
    <property type="protein sequence ID" value="OAN10424.1"/>
    <property type="molecule type" value="Genomic_DNA"/>
</dbReference>
<evidence type="ECO:0000313" key="4">
    <source>
        <dbReference type="EMBL" id="OAN10424.1"/>
    </source>
</evidence>
<reference evidence="4 5" key="1">
    <citation type="submission" date="2016-03" db="EMBL/GenBank/DDBJ databases">
        <authorList>
            <person name="Cho S.-Y."/>
            <person name="Lim S."/>
            <person name="Kim H."/>
            <person name="Soh E.H."/>
            <person name="Moon J.S."/>
        </authorList>
    </citation>
    <scope>NUCLEOTIDE SEQUENCE [LARGE SCALE GENOMIC DNA]</scope>
    <source>
        <strain evidence="4 5">KCTC 3810</strain>
    </source>
</reference>
<dbReference type="PROSITE" id="PS50977">
    <property type="entry name" value="HTH_TETR_2"/>
    <property type="match status" value="1"/>
</dbReference>
<comment type="caution">
    <text evidence="4">The sequence shown here is derived from an EMBL/GenBank/DDBJ whole genome shotgun (WGS) entry which is preliminary data.</text>
</comment>
<evidence type="ECO:0000313" key="5">
    <source>
        <dbReference type="Proteomes" id="UP000078447"/>
    </source>
</evidence>
<evidence type="ECO:0000259" key="3">
    <source>
        <dbReference type="PROSITE" id="PS50977"/>
    </source>
</evidence>
<organism evidence="4 5">
    <name type="scientific">Exiguobacterium undae</name>
    <dbReference type="NCBI Taxonomy" id="169177"/>
    <lineage>
        <taxon>Bacteria</taxon>
        <taxon>Bacillati</taxon>
        <taxon>Bacillota</taxon>
        <taxon>Bacilli</taxon>
        <taxon>Bacillales</taxon>
        <taxon>Bacillales Family XII. Incertae Sedis</taxon>
        <taxon>Exiguobacterium</taxon>
    </lineage>
</organism>
<sequence>MNPASDPRPKRSRDRITKELFHLLEQHPFSAITVKMLADGANVNRSTFYAHFTDKYDLMDQIVEDHMRLLVDAIRIHGVVPPESPSVEKVSRYFERLFIHIEQHEQFYRTMLLQGPIKTFISRFLDTLKENYRLVFKAHTVSETRQVDQDLLLNYVIGGQLGLLISWLRNDRPYSATYMADQLSRMIVFGTVESIGFPNRTQDTV</sequence>
<feature type="domain" description="HTH tetR-type" evidence="3">
    <location>
        <begin position="10"/>
        <end position="70"/>
    </location>
</feature>
<dbReference type="InterPro" id="IPR009057">
    <property type="entry name" value="Homeodomain-like_sf"/>
</dbReference>
<dbReference type="InterPro" id="IPR050624">
    <property type="entry name" value="HTH-type_Tx_Regulator"/>
</dbReference>
<dbReference type="Pfam" id="PF14278">
    <property type="entry name" value="TetR_C_8"/>
    <property type="match status" value="1"/>
</dbReference>
<dbReference type="InterPro" id="IPR001647">
    <property type="entry name" value="HTH_TetR"/>
</dbReference>
<protein>
    <recommendedName>
        <fullName evidence="3">HTH tetR-type domain-containing protein</fullName>
    </recommendedName>
</protein>
<dbReference type="RefSeq" id="WP_028107187.1">
    <property type="nucleotide sequence ID" value="NZ_LVVL01000017.1"/>
</dbReference>
<name>A0ABX2V5N5_9BACL</name>
<feature type="DNA-binding region" description="H-T-H motif" evidence="2">
    <location>
        <begin position="33"/>
        <end position="52"/>
    </location>
</feature>
<dbReference type="Proteomes" id="UP000078447">
    <property type="component" value="Unassembled WGS sequence"/>
</dbReference>
<keyword evidence="1 2" id="KW-0238">DNA-binding</keyword>